<dbReference type="GO" id="GO:0006260">
    <property type="term" value="P:DNA replication"/>
    <property type="evidence" value="ECO:0007669"/>
    <property type="project" value="UniProtKB-KW"/>
</dbReference>
<dbReference type="InterPro" id="IPR041796">
    <property type="entry name" value="Mre11_N"/>
</dbReference>
<evidence type="ECO:0000313" key="6">
    <source>
        <dbReference type="EMBL" id="MCY1723317.1"/>
    </source>
</evidence>
<gene>
    <name evidence="4 6" type="primary">sbcD</name>
    <name evidence="6" type="ORF">OU798_23405</name>
</gene>
<dbReference type="EMBL" id="JAPOHD010000068">
    <property type="protein sequence ID" value="MCY1723317.1"/>
    <property type="molecule type" value="Genomic_DNA"/>
</dbReference>
<protein>
    <recommendedName>
        <fullName evidence="4">Nuclease SbcCD subunit D</fullName>
    </recommendedName>
</protein>
<dbReference type="Pfam" id="PF00149">
    <property type="entry name" value="Metallophos"/>
    <property type="match status" value="1"/>
</dbReference>
<dbReference type="InterPro" id="IPR029052">
    <property type="entry name" value="Metallo-depent_PP-like"/>
</dbReference>
<evidence type="ECO:0000256" key="3">
    <source>
        <dbReference type="ARBA" id="ARBA00022839"/>
    </source>
</evidence>
<keyword evidence="3 4" id="KW-0269">Exonuclease</keyword>
<dbReference type="InterPro" id="IPR004843">
    <property type="entry name" value="Calcineurin-like_PHP"/>
</dbReference>
<dbReference type="Gene3D" id="3.60.21.10">
    <property type="match status" value="1"/>
</dbReference>
<keyword evidence="7" id="KW-1185">Reference proteome</keyword>
<dbReference type="GO" id="GO:0006310">
    <property type="term" value="P:DNA recombination"/>
    <property type="evidence" value="ECO:0007669"/>
    <property type="project" value="UniProtKB-KW"/>
</dbReference>
<organism evidence="6 7">
    <name type="scientific">Draconibacterium aestuarii</name>
    <dbReference type="NCBI Taxonomy" id="2998507"/>
    <lineage>
        <taxon>Bacteria</taxon>
        <taxon>Pseudomonadati</taxon>
        <taxon>Bacteroidota</taxon>
        <taxon>Bacteroidia</taxon>
        <taxon>Marinilabiliales</taxon>
        <taxon>Prolixibacteraceae</taxon>
        <taxon>Draconibacterium</taxon>
    </lineage>
</organism>
<evidence type="ECO:0000256" key="2">
    <source>
        <dbReference type="ARBA" id="ARBA00022801"/>
    </source>
</evidence>
<dbReference type="NCBIfam" id="TIGR00619">
    <property type="entry name" value="sbcd"/>
    <property type="match status" value="1"/>
</dbReference>
<comment type="subunit">
    <text evidence="4">Heterodimer of SbcC and SbcD.</text>
</comment>
<keyword evidence="2 4" id="KW-0378">Hydrolase</keyword>
<dbReference type="CDD" id="cd00840">
    <property type="entry name" value="MPP_Mre11_N"/>
    <property type="match status" value="1"/>
</dbReference>
<dbReference type="Proteomes" id="UP001145087">
    <property type="component" value="Unassembled WGS sequence"/>
</dbReference>
<evidence type="ECO:0000256" key="1">
    <source>
        <dbReference type="ARBA" id="ARBA00022722"/>
    </source>
</evidence>
<comment type="function">
    <text evidence="4">SbcCD cleaves DNA hairpin structures. These structures can inhibit DNA replication and are intermediates in certain DNA recombination reactions. The complex acts as a 3'-&gt;5' double strand exonuclease that can open hairpins. It also has a 5' single-strand endonuclease activity.</text>
</comment>
<dbReference type="GO" id="GO:0004519">
    <property type="term" value="F:endonuclease activity"/>
    <property type="evidence" value="ECO:0007669"/>
    <property type="project" value="UniProtKB-KW"/>
</dbReference>
<reference evidence="6" key="1">
    <citation type="submission" date="2022-11" db="EMBL/GenBank/DDBJ databases">
        <title>Marilongibacter aestuarii gen. nov., sp. nov., isolated from tidal flat sediment.</title>
        <authorList>
            <person name="Jiayan W."/>
        </authorList>
    </citation>
    <scope>NUCLEOTIDE SEQUENCE</scope>
    <source>
        <strain evidence="6">Z1-6</strain>
    </source>
</reference>
<dbReference type="InterPro" id="IPR004593">
    <property type="entry name" value="SbcD"/>
</dbReference>
<proteinExistence type="inferred from homology"/>
<accession>A0A9X3FBL2</accession>
<sequence>MRILHTSDWHLGKRLENFSRMEEQHAVMQEICEIADQQNVDAVLVAGDLFDTFNPPTEAVDLFYKTLKKLTNNGTRPVIAIAGNHDSPDRIEAPDPLARECGIIFAGYPNSLVPVFELDSGLQIIQSCEGFVEIKLPDTDTHLRLLLTPYANEFRLKTCLGIENEEEELRNVLHKKWQDLADQYCNEKGVNILMTHLFLVKQGDDLPDEPDDEKPILHVGGAQAVYTANIPSQIQYTALGHLHRMHKIDSLHCPVYYSGSPLSHSFAEANQNKQVLIIDVKPGSEAVLTEIQLTKGKKLLRKRAEGMDDAISWLAENQDSLVELTMVTETFLTAQERKQLANAHSGIITIIPEVTNKSEAAASTSKTIDLTKSMEALFSDYFEHSKGQKPNQEIKDLFAEILSATDEDN</sequence>
<name>A0A9X3FBL2_9BACT</name>
<keyword evidence="1 4" id="KW-0540">Nuclease</keyword>
<dbReference type="PANTHER" id="PTHR30337">
    <property type="entry name" value="COMPONENT OF ATP-DEPENDENT DSDNA EXONUCLEASE"/>
    <property type="match status" value="1"/>
</dbReference>
<comment type="caution">
    <text evidence="6">The sequence shown here is derived from an EMBL/GenBank/DDBJ whole genome shotgun (WGS) entry which is preliminary data.</text>
</comment>
<comment type="similarity">
    <text evidence="4">Belongs to the SbcD family.</text>
</comment>
<keyword evidence="4" id="KW-0233">DNA recombination</keyword>
<dbReference type="RefSeq" id="WP_343335643.1">
    <property type="nucleotide sequence ID" value="NZ_JAPOHD010000068.1"/>
</dbReference>
<keyword evidence="4" id="KW-0255">Endonuclease</keyword>
<evidence type="ECO:0000256" key="4">
    <source>
        <dbReference type="RuleBase" id="RU363069"/>
    </source>
</evidence>
<dbReference type="AlphaFoldDB" id="A0A9X3FBL2"/>
<keyword evidence="4" id="KW-0235">DNA replication</keyword>
<dbReference type="GO" id="GO:0008408">
    <property type="term" value="F:3'-5' exonuclease activity"/>
    <property type="evidence" value="ECO:0007669"/>
    <property type="project" value="InterPro"/>
</dbReference>
<feature type="domain" description="Calcineurin-like phosphoesterase" evidence="5">
    <location>
        <begin position="1"/>
        <end position="225"/>
    </location>
</feature>
<evidence type="ECO:0000313" key="7">
    <source>
        <dbReference type="Proteomes" id="UP001145087"/>
    </source>
</evidence>
<evidence type="ECO:0000259" key="5">
    <source>
        <dbReference type="Pfam" id="PF00149"/>
    </source>
</evidence>
<dbReference type="PANTHER" id="PTHR30337:SF0">
    <property type="entry name" value="NUCLEASE SBCCD SUBUNIT D"/>
    <property type="match status" value="1"/>
</dbReference>
<dbReference type="SUPFAM" id="SSF56300">
    <property type="entry name" value="Metallo-dependent phosphatases"/>
    <property type="match status" value="1"/>
</dbReference>
<dbReference type="InterPro" id="IPR050535">
    <property type="entry name" value="DNA_Repair-Maintenance_Comp"/>
</dbReference>